<protein>
    <submittedName>
        <fullName evidence="4">Putative transcriptional regulator, TetR family</fullName>
    </submittedName>
</protein>
<dbReference type="PATRIC" id="fig|1415166.3.peg.4585"/>
<feature type="domain" description="HTH tetR-type" evidence="3">
    <location>
        <begin position="7"/>
        <end position="67"/>
    </location>
</feature>
<evidence type="ECO:0000313" key="4">
    <source>
        <dbReference type="EMBL" id="AHH19247.1"/>
    </source>
</evidence>
<dbReference type="PANTHER" id="PTHR30055">
    <property type="entry name" value="HTH-TYPE TRANSCRIPTIONAL REGULATOR RUTR"/>
    <property type="match status" value="1"/>
</dbReference>
<proteinExistence type="predicted"/>
<evidence type="ECO:0000256" key="2">
    <source>
        <dbReference type="PROSITE-ProRule" id="PRU00335"/>
    </source>
</evidence>
<organism evidence="4 5">
    <name type="scientific">Nocardia nova SH22a</name>
    <dbReference type="NCBI Taxonomy" id="1415166"/>
    <lineage>
        <taxon>Bacteria</taxon>
        <taxon>Bacillati</taxon>
        <taxon>Actinomycetota</taxon>
        <taxon>Actinomycetes</taxon>
        <taxon>Mycobacteriales</taxon>
        <taxon>Nocardiaceae</taxon>
        <taxon>Nocardia</taxon>
    </lineage>
</organism>
<feature type="DNA-binding region" description="H-T-H motif" evidence="2">
    <location>
        <begin position="30"/>
        <end position="49"/>
    </location>
</feature>
<dbReference type="AlphaFoldDB" id="W5TJ31"/>
<dbReference type="OrthoDB" id="2356263at2"/>
<evidence type="ECO:0000256" key="1">
    <source>
        <dbReference type="ARBA" id="ARBA00023125"/>
    </source>
</evidence>
<dbReference type="PROSITE" id="PS50977">
    <property type="entry name" value="HTH_TETR_2"/>
    <property type="match status" value="1"/>
</dbReference>
<dbReference type="Pfam" id="PF00440">
    <property type="entry name" value="TetR_N"/>
    <property type="match status" value="1"/>
</dbReference>
<dbReference type="STRING" id="1415166.NONO_c44630"/>
<dbReference type="eggNOG" id="COG1309">
    <property type="taxonomic scope" value="Bacteria"/>
</dbReference>
<sequence length="193" mass="21091">MSEKVASSTPERLLAAAERLLLTERYEDVSVRAVCVAAGANPAAVHYHFGSKEALIAALIEDRLGPLWAEGLAVATARPDSVPAVVDAVIEPFVALAADPMGRLHLRLLAGLVLRRRPMSWQRQWFRMESWSGLLPGVRSGEARRRWMLAFDLIIMRFGSTEDHDLTPAAIASLREFVIAGLMAPPPATATQE</sequence>
<dbReference type="Gene3D" id="1.10.357.10">
    <property type="entry name" value="Tetracycline Repressor, domain 2"/>
    <property type="match status" value="1"/>
</dbReference>
<dbReference type="RefSeq" id="WP_025350653.1">
    <property type="nucleotide sequence ID" value="NZ_CP006850.1"/>
</dbReference>
<dbReference type="Proteomes" id="UP000019150">
    <property type="component" value="Chromosome"/>
</dbReference>
<dbReference type="HOGENOM" id="CLU_069356_19_2_11"/>
<name>W5TJ31_9NOCA</name>
<dbReference type="PRINTS" id="PR00455">
    <property type="entry name" value="HTHTETR"/>
</dbReference>
<keyword evidence="1 2" id="KW-0238">DNA-binding</keyword>
<dbReference type="PANTHER" id="PTHR30055:SF235">
    <property type="entry name" value="TRANSCRIPTIONAL REGULATORY PROTEIN"/>
    <property type="match status" value="1"/>
</dbReference>
<dbReference type="SUPFAM" id="SSF46689">
    <property type="entry name" value="Homeodomain-like"/>
    <property type="match status" value="1"/>
</dbReference>
<dbReference type="GO" id="GO:0003700">
    <property type="term" value="F:DNA-binding transcription factor activity"/>
    <property type="evidence" value="ECO:0007669"/>
    <property type="project" value="TreeGrafter"/>
</dbReference>
<dbReference type="InterPro" id="IPR009057">
    <property type="entry name" value="Homeodomain-like_sf"/>
</dbReference>
<evidence type="ECO:0000259" key="3">
    <source>
        <dbReference type="PROSITE" id="PS50977"/>
    </source>
</evidence>
<evidence type="ECO:0000313" key="5">
    <source>
        <dbReference type="Proteomes" id="UP000019150"/>
    </source>
</evidence>
<keyword evidence="5" id="KW-1185">Reference proteome</keyword>
<accession>W5TJ31</accession>
<dbReference type="InterPro" id="IPR050109">
    <property type="entry name" value="HTH-type_TetR-like_transc_reg"/>
</dbReference>
<reference evidence="4 5" key="1">
    <citation type="journal article" date="2014" name="Appl. Environ. Microbiol.">
        <title>Insights into the Microbial Degradation of Rubber and Gutta-Percha by Analysis of the Complete Genome of Nocardia nova SH22a.</title>
        <authorList>
            <person name="Luo Q."/>
            <person name="Hiessl S."/>
            <person name="Poehlein A."/>
            <person name="Daniel R."/>
            <person name="Steinbuchel A."/>
        </authorList>
    </citation>
    <scope>NUCLEOTIDE SEQUENCE [LARGE SCALE GENOMIC DNA]</scope>
    <source>
        <strain evidence="4">SH22a</strain>
    </source>
</reference>
<dbReference type="GO" id="GO:0000976">
    <property type="term" value="F:transcription cis-regulatory region binding"/>
    <property type="evidence" value="ECO:0007669"/>
    <property type="project" value="TreeGrafter"/>
</dbReference>
<gene>
    <name evidence="4" type="ORF">NONO_c44630</name>
</gene>
<dbReference type="KEGG" id="nno:NONO_c44630"/>
<dbReference type="InterPro" id="IPR001647">
    <property type="entry name" value="HTH_TetR"/>
</dbReference>
<dbReference type="EMBL" id="CP006850">
    <property type="protein sequence ID" value="AHH19247.1"/>
    <property type="molecule type" value="Genomic_DNA"/>
</dbReference>